<comment type="caution">
    <text evidence="10">The sequence shown here is derived from an EMBL/GenBank/DDBJ whole genome shotgun (WGS) entry which is preliminary data.</text>
</comment>
<comment type="caution">
    <text evidence="7">Lacks conserved residue(s) required for the propagation of feature annotation.</text>
</comment>
<dbReference type="PROSITE" id="PS51671">
    <property type="entry name" value="ACT"/>
    <property type="match status" value="2"/>
</dbReference>
<proteinExistence type="inferred from homology"/>
<dbReference type="PANTHER" id="PTHR47320:SF1">
    <property type="entry name" value="BIFUNCTIONAL URIDYLYLTRANSFERASE_URIDYLYL-REMOVING ENZYME"/>
    <property type="match status" value="1"/>
</dbReference>
<dbReference type="InterPro" id="IPR010043">
    <property type="entry name" value="UTase/UR"/>
</dbReference>
<dbReference type="InterPro" id="IPR013546">
    <property type="entry name" value="PII_UdlTrfase/GS_AdlTrfase"/>
</dbReference>
<dbReference type="Pfam" id="PF08335">
    <property type="entry name" value="GlnD_UR_UTase"/>
    <property type="match status" value="1"/>
</dbReference>
<name>A0AAJ2F0N0_ACIDE</name>
<dbReference type="InterPro" id="IPR003607">
    <property type="entry name" value="HD/PDEase_dom"/>
</dbReference>
<dbReference type="NCBIfam" id="NF002837">
    <property type="entry name" value="PRK03059.1"/>
    <property type="match status" value="1"/>
</dbReference>
<dbReference type="InterPro" id="IPR002912">
    <property type="entry name" value="ACT_dom"/>
</dbReference>
<feature type="domain" description="ACT" evidence="8">
    <location>
        <begin position="687"/>
        <end position="769"/>
    </location>
</feature>
<dbReference type="HAMAP" id="MF_00277">
    <property type="entry name" value="PII_uridylyl_transf"/>
    <property type="match status" value="1"/>
</dbReference>
<dbReference type="Proteomes" id="UP001249076">
    <property type="component" value="Unassembled WGS sequence"/>
</dbReference>
<dbReference type="InterPro" id="IPR006674">
    <property type="entry name" value="HD_domain"/>
</dbReference>
<dbReference type="SUPFAM" id="SSF81593">
    <property type="entry name" value="Nucleotidyltransferase substrate binding subunit/domain"/>
    <property type="match status" value="1"/>
</dbReference>
<protein>
    <recommendedName>
        <fullName evidence="7">Bifunctional uridylyltransferase/uridylyl-removing enzyme</fullName>
        <shortName evidence="7">UTase/UR</shortName>
    </recommendedName>
    <alternativeName>
        <fullName evidence="7">Bifunctional [protein-PII] modification enzyme</fullName>
    </alternativeName>
    <alternativeName>
        <fullName evidence="7">Bifunctional nitrogen sensor protein</fullName>
    </alternativeName>
    <domain>
        <recommendedName>
            <fullName evidence="7">[Protein-PII] uridylyltransferase</fullName>
            <shortName evidence="7">PII uridylyltransferase</shortName>
            <shortName evidence="7">UTase</shortName>
            <ecNumber evidence="7">2.7.7.59</ecNumber>
        </recommendedName>
    </domain>
    <domain>
        <recommendedName>
            <fullName evidence="7">[Protein-PII]-UMP uridylyl-removing enzyme</fullName>
            <shortName evidence="7">UR</shortName>
            <ecNumber evidence="7">3.1.4.-</ecNumber>
        </recommendedName>
    </domain>
</protein>
<dbReference type="SUPFAM" id="SSF81301">
    <property type="entry name" value="Nucleotidyltransferase"/>
    <property type="match status" value="1"/>
</dbReference>
<evidence type="ECO:0000256" key="3">
    <source>
        <dbReference type="ARBA" id="ARBA00022737"/>
    </source>
</evidence>
<evidence type="ECO:0000259" key="8">
    <source>
        <dbReference type="PROSITE" id="PS51671"/>
    </source>
</evidence>
<dbReference type="GO" id="GO:0008081">
    <property type="term" value="F:phosphoric diester hydrolase activity"/>
    <property type="evidence" value="ECO:0007669"/>
    <property type="project" value="UniProtKB-UniRule"/>
</dbReference>
<comment type="similarity">
    <text evidence="7">Belongs to the GlnD family.</text>
</comment>
<comment type="function">
    <text evidence="7">Modifies, by uridylylation and deuridylylation, the PII regulatory proteins (GlnB and homologs), in response to the nitrogen status of the cell that GlnD senses through the glutamine level. Under low glutamine levels, catalyzes the conversion of the PII proteins and UTP to PII-UMP and PPi, while under higher glutamine levels, GlnD hydrolyzes PII-UMP to PII and UMP (deuridylylation). Thus, controls uridylylation state and activity of the PII proteins, and plays an important role in the regulation of nitrogen metabolism.</text>
</comment>
<dbReference type="Pfam" id="PF01966">
    <property type="entry name" value="HD"/>
    <property type="match status" value="1"/>
</dbReference>
<dbReference type="Proteomes" id="UP001253458">
    <property type="component" value="Unassembled WGS sequence"/>
</dbReference>
<comment type="catalytic activity">
    <reaction evidence="7">
        <text>[protein-PII]-L-tyrosine + UTP = [protein-PII]-uridylyl-L-tyrosine + diphosphate</text>
        <dbReference type="Rhea" id="RHEA:13673"/>
        <dbReference type="Rhea" id="RHEA-COMP:12147"/>
        <dbReference type="Rhea" id="RHEA-COMP:12148"/>
        <dbReference type="ChEBI" id="CHEBI:33019"/>
        <dbReference type="ChEBI" id="CHEBI:46398"/>
        <dbReference type="ChEBI" id="CHEBI:46858"/>
        <dbReference type="ChEBI" id="CHEBI:90602"/>
        <dbReference type="EC" id="2.7.7.59"/>
    </reaction>
</comment>
<organism evidence="10 13">
    <name type="scientific">Acidovorax delafieldii</name>
    <name type="common">Pseudomonas delafieldii</name>
    <dbReference type="NCBI Taxonomy" id="47920"/>
    <lineage>
        <taxon>Bacteria</taxon>
        <taxon>Pseudomonadati</taxon>
        <taxon>Pseudomonadota</taxon>
        <taxon>Betaproteobacteria</taxon>
        <taxon>Burkholderiales</taxon>
        <taxon>Comamonadaceae</taxon>
        <taxon>Acidovorax</taxon>
    </lineage>
</organism>
<dbReference type="CDD" id="cd04899">
    <property type="entry name" value="ACT_ACR-UUR-like_2"/>
    <property type="match status" value="1"/>
</dbReference>
<dbReference type="InterPro" id="IPR045865">
    <property type="entry name" value="ACT-like_dom_sf"/>
</dbReference>
<dbReference type="SUPFAM" id="SSF109604">
    <property type="entry name" value="HD-domain/PDEase-like"/>
    <property type="match status" value="1"/>
</dbReference>
<feature type="domain" description="HD" evidence="9">
    <location>
        <begin position="448"/>
        <end position="564"/>
    </location>
</feature>
<evidence type="ECO:0000259" key="9">
    <source>
        <dbReference type="PROSITE" id="PS51831"/>
    </source>
</evidence>
<keyword evidence="2 7" id="KW-0548">Nucleotidyltransferase</keyword>
<comment type="activity regulation">
    <text evidence="7">Uridylyltransferase (UTase) activity is inhibited by glutamine, while glutamine activates uridylyl-removing (UR) activity.</text>
</comment>
<dbReference type="EC" id="3.1.4.-" evidence="7"/>
<dbReference type="EMBL" id="JAVDTL010000003">
    <property type="protein sequence ID" value="MDR6766725.1"/>
    <property type="molecule type" value="Genomic_DNA"/>
</dbReference>
<dbReference type="EC" id="2.7.7.59" evidence="7"/>
<evidence type="ECO:0000313" key="10">
    <source>
        <dbReference type="EMBL" id="MDR6766725.1"/>
    </source>
</evidence>
<dbReference type="AlphaFoldDB" id="A0AAJ2F0N0"/>
<dbReference type="EMBL" id="JAVDTS010000004">
    <property type="protein sequence ID" value="MDR6838558.1"/>
    <property type="molecule type" value="Genomic_DNA"/>
</dbReference>
<keyword evidence="1 7" id="KW-0808">Transferase</keyword>
<evidence type="ECO:0000256" key="6">
    <source>
        <dbReference type="ARBA" id="ARBA00023268"/>
    </source>
</evidence>
<comment type="catalytic activity">
    <reaction evidence="7">
        <text>[protein-PII]-uridylyl-L-tyrosine + H2O = [protein-PII]-L-tyrosine + UMP + H(+)</text>
        <dbReference type="Rhea" id="RHEA:48600"/>
        <dbReference type="Rhea" id="RHEA-COMP:12147"/>
        <dbReference type="Rhea" id="RHEA-COMP:12148"/>
        <dbReference type="ChEBI" id="CHEBI:15377"/>
        <dbReference type="ChEBI" id="CHEBI:15378"/>
        <dbReference type="ChEBI" id="CHEBI:46858"/>
        <dbReference type="ChEBI" id="CHEBI:57865"/>
        <dbReference type="ChEBI" id="CHEBI:90602"/>
    </reaction>
</comment>
<dbReference type="PANTHER" id="PTHR47320">
    <property type="entry name" value="BIFUNCTIONAL URIDYLYLTRANSFERASE/URIDYLYL-REMOVING ENZYME"/>
    <property type="match status" value="1"/>
</dbReference>
<dbReference type="NCBIfam" id="TIGR01693">
    <property type="entry name" value="UTase_glnD"/>
    <property type="match status" value="1"/>
</dbReference>
<keyword evidence="6 7" id="KW-0511">Multifunctional enzyme</keyword>
<feature type="region of interest" description="Uridylyltransferase" evidence="7">
    <location>
        <begin position="1"/>
        <end position="329"/>
    </location>
</feature>
<comment type="domain">
    <text evidence="7">Has four distinct domains: an N-terminal nucleotidyltransferase (NT) domain responsible for UTase activity, a central HD domain that encodes UR activity, and two C-terminal ACT domains that seem to have a role in glutamine sensing.</text>
</comment>
<dbReference type="RefSeq" id="WP_209819284.1">
    <property type="nucleotide sequence ID" value="NZ_JAVDTL010000003.1"/>
</dbReference>
<dbReference type="InterPro" id="IPR043519">
    <property type="entry name" value="NT_sf"/>
</dbReference>
<evidence type="ECO:0000313" key="13">
    <source>
        <dbReference type="Proteomes" id="UP001253458"/>
    </source>
</evidence>
<comment type="cofactor">
    <cofactor evidence="7">
        <name>Mg(2+)</name>
        <dbReference type="ChEBI" id="CHEBI:18420"/>
    </cofactor>
</comment>
<feature type="domain" description="ACT" evidence="8">
    <location>
        <begin position="798"/>
        <end position="866"/>
    </location>
</feature>
<evidence type="ECO:0000256" key="5">
    <source>
        <dbReference type="ARBA" id="ARBA00022842"/>
    </source>
</evidence>
<dbReference type="CDD" id="cd04900">
    <property type="entry name" value="ACT_UUR-like_1"/>
    <property type="match status" value="1"/>
</dbReference>
<sequence>MTELHALRDAYRSDKAALLAAMQSTGASTRSIRVLLRKLSSLAGNLLQTLWQRAQLPNDMALVAVGGFGRDQLFPYSDVDVLLLLPDGTAPEAGSALRTKLEGFIGSCWDTGLEIGSSVRTVAECLAESAGDVTVQTSLLESRLVCGNAALFAEFQRQYRAQMNPQAFLVAKTLEMRQRHTKYENTPYSLEPNCKESPGGLRDLQMILWVSQAAGLGSNWKELAASGMATAFEVRQIERNEALLCLIRARLHAAAGRHEDRLVFDLQTAVAESFGYRSQAPDGSRLPMRASESLMRRYYWAAKAVSQLSQILLLNIEERLNPSTHEPRPINERFFEKAGLIEVASDDLYTRDPHAILETFLLYQTTVGLKDLSARTLRALYNARGVMDSAFRRDPVNRDAFMRILQQPSGITHAMRLMNQTSVLGRYLWPFRRIVGQMQHDLFHVYTVDQHILMVLRNVRRFFMAEHAHEYPFCSQLAGGWDKPWILYVAALFHDIGKGRGGDHSQIGAEEVRRFCRQHGVDREDARLIEFLVREHLTMSTVAQKQDLSDPDVIGAFAHRVGNERNLTAMYLLTVADIRGTSPKVWNAWKGKLLEDLYRATLRTLGGRAPDAAAEIEARKREALVLLALNALPFEAHKALWATLDVSYFMRHDAADIAWHTRHLSRHVGAAKPVVRARQSLAGDGLQVMVYAADQADLFARICGYFDRVGFSILDARVHTANNGYALDTFQVVASSASEQPGHYRELTHMVESDLMRVIEEGGPLPEPTRKRVSRRVKSFPVAPRVTLRPDEKAQRWLLAISASDRAGLLYLVARILAQHHLSVQLAKVSTLGERVEDTFLIQGPELQNNARQIQIETELLQELSS</sequence>
<dbReference type="SMART" id="SM00471">
    <property type="entry name" value="HDc"/>
    <property type="match status" value="1"/>
</dbReference>
<dbReference type="CDD" id="cd05401">
    <property type="entry name" value="NT_GlnE_GlnD_like"/>
    <property type="match status" value="1"/>
</dbReference>
<dbReference type="PIRSF" id="PIRSF006288">
    <property type="entry name" value="PII_uridyltransf"/>
    <property type="match status" value="1"/>
</dbReference>
<accession>A0AAJ2F0N0</accession>
<dbReference type="Gene3D" id="1.10.3210.10">
    <property type="entry name" value="Hypothetical protein af1432"/>
    <property type="match status" value="1"/>
</dbReference>
<dbReference type="PROSITE" id="PS51831">
    <property type="entry name" value="HD"/>
    <property type="match status" value="1"/>
</dbReference>
<reference evidence="10 12" key="1">
    <citation type="submission" date="2023-07" db="EMBL/GenBank/DDBJ databases">
        <title>Sorghum-associated microbial communities from plants grown in Nebraska, USA.</title>
        <authorList>
            <person name="Schachtman D."/>
        </authorList>
    </citation>
    <scope>NUCLEOTIDE SEQUENCE</scope>
    <source>
        <strain evidence="11 12">BE105</strain>
        <strain evidence="10">BE69</strain>
    </source>
</reference>
<dbReference type="GO" id="GO:0006808">
    <property type="term" value="P:regulation of nitrogen utilization"/>
    <property type="evidence" value="ECO:0007669"/>
    <property type="project" value="UniProtKB-UniRule"/>
</dbReference>
<dbReference type="GO" id="GO:0008773">
    <property type="term" value="F:[protein-PII] uridylyltransferase activity"/>
    <property type="evidence" value="ECO:0007669"/>
    <property type="project" value="UniProtKB-UniRule"/>
</dbReference>
<gene>
    <name evidence="7" type="primary">glnD</name>
    <name evidence="10" type="ORF">J2W88_002000</name>
    <name evidence="11" type="ORF">J2W93_003399</name>
</gene>
<keyword evidence="5 7" id="KW-0460">Magnesium</keyword>
<keyword evidence="3" id="KW-0677">Repeat</keyword>
<evidence type="ECO:0000256" key="4">
    <source>
        <dbReference type="ARBA" id="ARBA00022801"/>
    </source>
</evidence>
<dbReference type="CDD" id="cd00077">
    <property type="entry name" value="HDc"/>
    <property type="match status" value="1"/>
</dbReference>
<evidence type="ECO:0000313" key="11">
    <source>
        <dbReference type="EMBL" id="MDR6838558.1"/>
    </source>
</evidence>
<evidence type="ECO:0000256" key="1">
    <source>
        <dbReference type="ARBA" id="ARBA00022679"/>
    </source>
</evidence>
<evidence type="ECO:0000256" key="2">
    <source>
        <dbReference type="ARBA" id="ARBA00022695"/>
    </source>
</evidence>
<keyword evidence="4 7" id="KW-0378">Hydrolase</keyword>
<dbReference type="SUPFAM" id="SSF55021">
    <property type="entry name" value="ACT-like"/>
    <property type="match status" value="2"/>
</dbReference>
<evidence type="ECO:0000313" key="12">
    <source>
        <dbReference type="Proteomes" id="UP001249076"/>
    </source>
</evidence>
<evidence type="ECO:0000256" key="7">
    <source>
        <dbReference type="HAMAP-Rule" id="MF_00277"/>
    </source>
</evidence>
<keyword evidence="12" id="KW-1185">Reference proteome</keyword>